<evidence type="ECO:0000313" key="2">
    <source>
        <dbReference type="EMBL" id="KAG6472297.1"/>
    </source>
</evidence>
<feature type="transmembrane region" description="Helical" evidence="1">
    <location>
        <begin position="83"/>
        <end position="101"/>
    </location>
</feature>
<gene>
    <name evidence="2" type="ORF">ZIOFF_069757</name>
</gene>
<name>A0A8J5ED08_ZINOF</name>
<accession>A0A8J5ED08</accession>
<organism evidence="2 3">
    <name type="scientific">Zingiber officinale</name>
    <name type="common">Ginger</name>
    <name type="synonym">Amomum zingiber</name>
    <dbReference type="NCBI Taxonomy" id="94328"/>
    <lineage>
        <taxon>Eukaryota</taxon>
        <taxon>Viridiplantae</taxon>
        <taxon>Streptophyta</taxon>
        <taxon>Embryophyta</taxon>
        <taxon>Tracheophyta</taxon>
        <taxon>Spermatophyta</taxon>
        <taxon>Magnoliopsida</taxon>
        <taxon>Liliopsida</taxon>
        <taxon>Zingiberales</taxon>
        <taxon>Zingiberaceae</taxon>
        <taxon>Zingiber</taxon>
    </lineage>
</organism>
<protein>
    <submittedName>
        <fullName evidence="2">Uncharacterized protein</fullName>
    </submittedName>
</protein>
<keyword evidence="1" id="KW-0472">Membrane</keyword>
<feature type="transmembrane region" description="Helical" evidence="1">
    <location>
        <begin position="41"/>
        <end position="63"/>
    </location>
</feature>
<keyword evidence="1" id="KW-1133">Transmembrane helix</keyword>
<comment type="caution">
    <text evidence="2">The sequence shown here is derived from an EMBL/GenBank/DDBJ whole genome shotgun (WGS) entry which is preliminary data.</text>
</comment>
<dbReference type="AlphaFoldDB" id="A0A8J5ED08"/>
<keyword evidence="1" id="KW-0812">Transmembrane</keyword>
<evidence type="ECO:0000256" key="1">
    <source>
        <dbReference type="SAM" id="Phobius"/>
    </source>
</evidence>
<keyword evidence="3" id="KW-1185">Reference proteome</keyword>
<dbReference type="Proteomes" id="UP000734854">
    <property type="component" value="Unassembled WGS sequence"/>
</dbReference>
<evidence type="ECO:0000313" key="3">
    <source>
        <dbReference type="Proteomes" id="UP000734854"/>
    </source>
</evidence>
<proteinExistence type="predicted"/>
<sequence length="111" mass="13208">MDWVWFLFGFLVYSMLTEFNFDFFCVNEVSVPVSRLSRLRVMFWFGDGVFGVGFVMVPAFFVFGRKAQISSWFEITDRIRFGAMIGIWIQIDVTLFMHLGAEWLDLSFVWW</sequence>
<dbReference type="EMBL" id="JACMSC010000020">
    <property type="protein sequence ID" value="KAG6472297.1"/>
    <property type="molecule type" value="Genomic_DNA"/>
</dbReference>
<reference evidence="2 3" key="1">
    <citation type="submission" date="2020-08" db="EMBL/GenBank/DDBJ databases">
        <title>Plant Genome Project.</title>
        <authorList>
            <person name="Zhang R.-G."/>
        </authorList>
    </citation>
    <scope>NUCLEOTIDE SEQUENCE [LARGE SCALE GENOMIC DNA]</scope>
    <source>
        <tissue evidence="2">Rhizome</tissue>
    </source>
</reference>